<protein>
    <recommendedName>
        <fullName evidence="8">Ribonuclease VapC</fullName>
        <shortName evidence="8">RNase VapC</shortName>
        <ecNumber evidence="8">3.1.-.-</ecNumber>
    </recommendedName>
    <alternativeName>
        <fullName evidence="8">Toxin VapC</fullName>
    </alternativeName>
</protein>
<gene>
    <name evidence="8" type="primary">vapC</name>
    <name evidence="10" type="ORF">J2Z75_002291</name>
</gene>
<keyword evidence="4 8" id="KW-0479">Metal-binding</keyword>
<dbReference type="HAMAP" id="MF_00265">
    <property type="entry name" value="VapC_Nob1"/>
    <property type="match status" value="1"/>
</dbReference>
<evidence type="ECO:0000256" key="1">
    <source>
        <dbReference type="ARBA" id="ARBA00001946"/>
    </source>
</evidence>
<comment type="caution">
    <text evidence="10">The sequence shown here is derived from an EMBL/GenBank/DDBJ whole genome shotgun (WGS) entry which is preliminary data.</text>
</comment>
<dbReference type="InterPro" id="IPR022907">
    <property type="entry name" value="VapC_family"/>
</dbReference>
<evidence type="ECO:0000256" key="6">
    <source>
        <dbReference type="ARBA" id="ARBA00022842"/>
    </source>
</evidence>
<comment type="function">
    <text evidence="8">Toxic component of a toxin-antitoxin (TA) system. An RNase.</text>
</comment>
<dbReference type="Pfam" id="PF01850">
    <property type="entry name" value="PIN"/>
    <property type="match status" value="1"/>
</dbReference>
<name>A0ABS4ELJ3_9HYPH</name>
<dbReference type="SUPFAM" id="SSF88723">
    <property type="entry name" value="PIN domain-like"/>
    <property type="match status" value="1"/>
</dbReference>
<comment type="cofactor">
    <cofactor evidence="1 8">
        <name>Mg(2+)</name>
        <dbReference type="ChEBI" id="CHEBI:18420"/>
    </cofactor>
</comment>
<dbReference type="InterPro" id="IPR050556">
    <property type="entry name" value="Type_II_TA_system_RNase"/>
</dbReference>
<dbReference type="EMBL" id="JAGGJV010000003">
    <property type="protein sequence ID" value="MBP1858783.1"/>
    <property type="molecule type" value="Genomic_DNA"/>
</dbReference>
<dbReference type="PANTHER" id="PTHR33653:SF1">
    <property type="entry name" value="RIBONUCLEASE VAPC2"/>
    <property type="match status" value="1"/>
</dbReference>
<organism evidence="10 11">
    <name type="scientific">Rhizobium herbae</name>
    <dbReference type="NCBI Taxonomy" id="508661"/>
    <lineage>
        <taxon>Bacteria</taxon>
        <taxon>Pseudomonadati</taxon>
        <taxon>Pseudomonadota</taxon>
        <taxon>Alphaproteobacteria</taxon>
        <taxon>Hyphomicrobiales</taxon>
        <taxon>Rhizobiaceae</taxon>
        <taxon>Rhizobium/Agrobacterium group</taxon>
        <taxon>Rhizobium</taxon>
    </lineage>
</organism>
<evidence type="ECO:0000313" key="11">
    <source>
        <dbReference type="Proteomes" id="UP000823786"/>
    </source>
</evidence>
<keyword evidence="5 8" id="KW-0378">Hydrolase</keyword>
<feature type="binding site" evidence="8">
    <location>
        <position position="7"/>
    </location>
    <ligand>
        <name>Mg(2+)</name>
        <dbReference type="ChEBI" id="CHEBI:18420"/>
    </ligand>
</feature>
<evidence type="ECO:0000256" key="8">
    <source>
        <dbReference type="HAMAP-Rule" id="MF_00265"/>
    </source>
</evidence>
<evidence type="ECO:0000259" key="9">
    <source>
        <dbReference type="Pfam" id="PF01850"/>
    </source>
</evidence>
<reference evidence="10 11" key="1">
    <citation type="submission" date="2021-03" db="EMBL/GenBank/DDBJ databases">
        <title>Genomic Encyclopedia of Type Strains, Phase IV (KMG-IV): sequencing the most valuable type-strain genomes for metagenomic binning, comparative biology and taxonomic classification.</title>
        <authorList>
            <person name="Goeker M."/>
        </authorList>
    </citation>
    <scope>NUCLEOTIDE SEQUENCE [LARGE SCALE GENOMIC DNA]</scope>
    <source>
        <strain evidence="10 11">DSM 26427</strain>
    </source>
</reference>
<feature type="domain" description="PIN" evidence="9">
    <location>
        <begin position="5"/>
        <end position="106"/>
    </location>
</feature>
<sequence>MVKALFDTNILIDYLNGIPQARDELALYDERGISIISWMEVMAGAGEHVEQATRAFLASFTLVGLTAPIADLAVALRRKRPIKLPDAIIEASAQAHHMLLITRDTKDFATDSPFVRVPYTL</sequence>
<keyword evidence="8" id="KW-0800">Toxin</keyword>
<evidence type="ECO:0000256" key="4">
    <source>
        <dbReference type="ARBA" id="ARBA00022723"/>
    </source>
</evidence>
<dbReference type="InterPro" id="IPR002716">
    <property type="entry name" value="PIN_dom"/>
</dbReference>
<evidence type="ECO:0000256" key="3">
    <source>
        <dbReference type="ARBA" id="ARBA00022722"/>
    </source>
</evidence>
<keyword evidence="6 8" id="KW-0460">Magnesium</keyword>
<feature type="binding site" evidence="8">
    <location>
        <position position="86"/>
    </location>
    <ligand>
        <name>Mg(2+)</name>
        <dbReference type="ChEBI" id="CHEBI:18420"/>
    </ligand>
</feature>
<evidence type="ECO:0000313" key="10">
    <source>
        <dbReference type="EMBL" id="MBP1858783.1"/>
    </source>
</evidence>
<evidence type="ECO:0000256" key="2">
    <source>
        <dbReference type="ARBA" id="ARBA00022649"/>
    </source>
</evidence>
<keyword evidence="11" id="KW-1185">Reference proteome</keyword>
<dbReference type="Gene3D" id="3.40.50.1010">
    <property type="entry name" value="5'-nuclease"/>
    <property type="match status" value="1"/>
</dbReference>
<keyword evidence="2 8" id="KW-1277">Toxin-antitoxin system</keyword>
<evidence type="ECO:0000256" key="7">
    <source>
        <dbReference type="ARBA" id="ARBA00038093"/>
    </source>
</evidence>
<dbReference type="Proteomes" id="UP000823786">
    <property type="component" value="Unassembled WGS sequence"/>
</dbReference>
<proteinExistence type="inferred from homology"/>
<dbReference type="EC" id="3.1.-.-" evidence="8"/>
<dbReference type="PANTHER" id="PTHR33653">
    <property type="entry name" value="RIBONUCLEASE VAPC2"/>
    <property type="match status" value="1"/>
</dbReference>
<keyword evidence="3 8" id="KW-0540">Nuclease</keyword>
<dbReference type="InterPro" id="IPR029060">
    <property type="entry name" value="PIN-like_dom_sf"/>
</dbReference>
<evidence type="ECO:0000256" key="5">
    <source>
        <dbReference type="ARBA" id="ARBA00022801"/>
    </source>
</evidence>
<accession>A0ABS4ELJ3</accession>
<dbReference type="CDD" id="cd18737">
    <property type="entry name" value="PIN_VapC4-5_FitB-like"/>
    <property type="match status" value="1"/>
</dbReference>
<dbReference type="RefSeq" id="WP_209852018.1">
    <property type="nucleotide sequence ID" value="NZ_JAGGJV010000003.1"/>
</dbReference>
<comment type="similarity">
    <text evidence="7 8">Belongs to the PINc/VapC protein family.</text>
</comment>